<organism evidence="2 3">
    <name type="scientific">Pseudonocardia alaniniphila</name>
    <dbReference type="NCBI Taxonomy" id="75291"/>
    <lineage>
        <taxon>Bacteria</taxon>
        <taxon>Bacillati</taxon>
        <taxon>Actinomycetota</taxon>
        <taxon>Actinomycetes</taxon>
        <taxon>Pseudonocardiales</taxon>
        <taxon>Pseudonocardiaceae</taxon>
        <taxon>Pseudonocardia</taxon>
    </lineage>
</organism>
<sequence>MTVPYLPVRYPRSRGAGSDRLRQEEFARLCGLHPDLVRRFVALGLVPAARDADGCLWFTRSQVAAVARLQRLRAALPLNYAALGLVVDLLDRITELETELRIRGRTEPVRPPPGNEPTDSDQTRSTQWT</sequence>
<dbReference type="EMBL" id="JAKXMK010000006">
    <property type="protein sequence ID" value="MCH6165694.1"/>
    <property type="molecule type" value="Genomic_DNA"/>
</dbReference>
<evidence type="ECO:0000313" key="2">
    <source>
        <dbReference type="EMBL" id="MCH6165694.1"/>
    </source>
</evidence>
<dbReference type="Proteomes" id="UP001299970">
    <property type="component" value="Unassembled WGS sequence"/>
</dbReference>
<reference evidence="2 3" key="1">
    <citation type="submission" date="2022-03" db="EMBL/GenBank/DDBJ databases">
        <title>Pseudonocardia alaer sp. nov., a novel actinomycete isolated from reed forest soil.</title>
        <authorList>
            <person name="Wang L."/>
        </authorList>
    </citation>
    <scope>NUCLEOTIDE SEQUENCE [LARGE SCALE GENOMIC DNA]</scope>
    <source>
        <strain evidence="2 3">Y-16303</strain>
    </source>
</reference>
<dbReference type="Gene3D" id="1.10.1660.10">
    <property type="match status" value="1"/>
</dbReference>
<dbReference type="Pfam" id="PF13591">
    <property type="entry name" value="MerR_2"/>
    <property type="match status" value="1"/>
</dbReference>
<evidence type="ECO:0000313" key="3">
    <source>
        <dbReference type="Proteomes" id="UP001299970"/>
    </source>
</evidence>
<proteinExistence type="predicted"/>
<protein>
    <submittedName>
        <fullName evidence="2">Chaperone modulator CbpM</fullName>
    </submittedName>
</protein>
<feature type="region of interest" description="Disordered" evidence="1">
    <location>
        <begin position="101"/>
        <end position="129"/>
    </location>
</feature>
<gene>
    <name evidence="2" type="ORF">MMF94_08375</name>
</gene>
<comment type="caution">
    <text evidence="2">The sequence shown here is derived from an EMBL/GenBank/DDBJ whole genome shotgun (WGS) entry which is preliminary data.</text>
</comment>
<keyword evidence="3" id="KW-1185">Reference proteome</keyword>
<name>A0ABS9TAY6_9PSEU</name>
<dbReference type="RefSeq" id="WP_241035718.1">
    <property type="nucleotide sequence ID" value="NZ_BAAAJF010000024.1"/>
</dbReference>
<evidence type="ECO:0000256" key="1">
    <source>
        <dbReference type="SAM" id="MobiDB-lite"/>
    </source>
</evidence>
<accession>A0ABS9TAY6</accession>
<dbReference type="InterPro" id="IPR009061">
    <property type="entry name" value="DNA-bd_dom_put_sf"/>
</dbReference>
<dbReference type="SUPFAM" id="SSF46955">
    <property type="entry name" value="Putative DNA-binding domain"/>
    <property type="match status" value="1"/>
</dbReference>